<evidence type="ECO:0000256" key="1">
    <source>
        <dbReference type="SAM" id="Phobius"/>
    </source>
</evidence>
<dbReference type="RefSeq" id="WP_344636654.1">
    <property type="nucleotide sequence ID" value="NZ_BAAATR010000010.1"/>
</dbReference>
<protein>
    <submittedName>
        <fullName evidence="2">Uncharacterized protein</fullName>
    </submittedName>
</protein>
<evidence type="ECO:0000313" key="3">
    <source>
        <dbReference type="Proteomes" id="UP001500305"/>
    </source>
</evidence>
<name>A0ABP5QU48_9ACTN</name>
<gene>
    <name evidence="2" type="ORF">GCM10010430_27880</name>
</gene>
<keyword evidence="1" id="KW-0812">Transmembrane</keyword>
<organism evidence="2 3">
    <name type="scientific">Kitasatospora cystarginea</name>
    <dbReference type="NCBI Taxonomy" id="58350"/>
    <lineage>
        <taxon>Bacteria</taxon>
        <taxon>Bacillati</taxon>
        <taxon>Actinomycetota</taxon>
        <taxon>Actinomycetes</taxon>
        <taxon>Kitasatosporales</taxon>
        <taxon>Streptomycetaceae</taxon>
        <taxon>Kitasatospora</taxon>
    </lineage>
</organism>
<keyword evidence="1" id="KW-1133">Transmembrane helix</keyword>
<dbReference type="Proteomes" id="UP001500305">
    <property type="component" value="Unassembled WGS sequence"/>
</dbReference>
<comment type="caution">
    <text evidence="2">The sequence shown here is derived from an EMBL/GenBank/DDBJ whole genome shotgun (WGS) entry which is preliminary data.</text>
</comment>
<reference evidence="3" key="1">
    <citation type="journal article" date="2019" name="Int. J. Syst. Evol. Microbiol.">
        <title>The Global Catalogue of Microorganisms (GCM) 10K type strain sequencing project: providing services to taxonomists for standard genome sequencing and annotation.</title>
        <authorList>
            <consortium name="The Broad Institute Genomics Platform"/>
            <consortium name="The Broad Institute Genome Sequencing Center for Infectious Disease"/>
            <person name="Wu L."/>
            <person name="Ma J."/>
        </authorList>
    </citation>
    <scope>NUCLEOTIDE SEQUENCE [LARGE SCALE GENOMIC DNA]</scope>
    <source>
        <strain evidence="3">JCM 7356</strain>
    </source>
</reference>
<evidence type="ECO:0000313" key="2">
    <source>
        <dbReference type="EMBL" id="GAA2244493.1"/>
    </source>
</evidence>
<feature type="transmembrane region" description="Helical" evidence="1">
    <location>
        <begin position="23"/>
        <end position="41"/>
    </location>
</feature>
<feature type="transmembrane region" description="Helical" evidence="1">
    <location>
        <begin position="268"/>
        <end position="288"/>
    </location>
</feature>
<keyword evidence="3" id="KW-1185">Reference proteome</keyword>
<sequence>MKPAQAPGSDAFPVRRYDLVKEFTIALVITALLSAGLAGLFSSPDETPITLAAWSTAAPNDFTATAVAELAGTSTSAQYGPPYNHTPGAGQKIGPVSLQRAAGVRIPVDPAEDFVLQPLRHSAEPPEVTAALTEWNAASADQRQSWSSAYADALGKAPDGDPAKVGPGDYGPVPVLTAHLLTLAQAGSLDGQLLGRGRFYQTDFTKPMLFLADGSYLSDRAAEQHLTGSQWGMMNETGDYPGQAWLWLYTFWYQIDPFTTSKNADAEIWAIMAVLSLALVLVPFIPGIRSIPRWTRIYRLVWRDYYRTRH</sequence>
<accession>A0ABP5QU48</accession>
<proteinExistence type="predicted"/>
<keyword evidence="1" id="KW-0472">Membrane</keyword>
<dbReference type="EMBL" id="BAAATR010000010">
    <property type="protein sequence ID" value="GAA2244493.1"/>
    <property type="molecule type" value="Genomic_DNA"/>
</dbReference>